<proteinExistence type="predicted"/>
<gene>
    <name evidence="1" type="ORF">GCM10022247_04410</name>
</gene>
<comment type="caution">
    <text evidence="1">The sequence shown here is derived from an EMBL/GenBank/DDBJ whole genome shotgun (WGS) entry which is preliminary data.</text>
</comment>
<dbReference type="Pfam" id="PF06841">
    <property type="entry name" value="Phage_T4_gp19"/>
    <property type="match status" value="1"/>
</dbReference>
<protein>
    <recommendedName>
        <fullName evidence="3">Phage tail protein</fullName>
    </recommendedName>
</protein>
<dbReference type="InterPro" id="IPR010667">
    <property type="entry name" value="Phage_T4_Gp19"/>
</dbReference>
<dbReference type="InterPro" id="IPR011747">
    <property type="entry name" value="CHP02241"/>
</dbReference>
<organism evidence="1 2">
    <name type="scientific">Allokutzneria multivorans</name>
    <dbReference type="NCBI Taxonomy" id="1142134"/>
    <lineage>
        <taxon>Bacteria</taxon>
        <taxon>Bacillati</taxon>
        <taxon>Actinomycetota</taxon>
        <taxon>Actinomycetes</taxon>
        <taxon>Pseudonocardiales</taxon>
        <taxon>Pseudonocardiaceae</taxon>
        <taxon>Allokutzneria</taxon>
    </lineage>
</organism>
<name>A0ABP7QWE1_9PSEU</name>
<dbReference type="Proteomes" id="UP001501747">
    <property type="component" value="Unassembled WGS sequence"/>
</dbReference>
<dbReference type="PANTHER" id="PTHR38009:SF1">
    <property type="entry name" value="CONSERVED HYPOTHETICAL PHAGE TAIL PROTEIN"/>
    <property type="match status" value="1"/>
</dbReference>
<dbReference type="EMBL" id="BAABAL010000004">
    <property type="protein sequence ID" value="GAA3989021.1"/>
    <property type="molecule type" value="Genomic_DNA"/>
</dbReference>
<evidence type="ECO:0008006" key="3">
    <source>
        <dbReference type="Google" id="ProtNLM"/>
    </source>
</evidence>
<reference evidence="2" key="1">
    <citation type="journal article" date="2019" name="Int. J. Syst. Evol. Microbiol.">
        <title>The Global Catalogue of Microorganisms (GCM) 10K type strain sequencing project: providing services to taxonomists for standard genome sequencing and annotation.</title>
        <authorList>
            <consortium name="The Broad Institute Genomics Platform"/>
            <consortium name="The Broad Institute Genome Sequencing Center for Infectious Disease"/>
            <person name="Wu L."/>
            <person name="Ma J."/>
        </authorList>
    </citation>
    <scope>NUCLEOTIDE SEQUENCE [LARGE SCALE GENOMIC DNA]</scope>
    <source>
        <strain evidence="2">JCM 17342</strain>
    </source>
</reference>
<dbReference type="RefSeq" id="WP_344870759.1">
    <property type="nucleotide sequence ID" value="NZ_BAABAL010000004.1"/>
</dbReference>
<keyword evidence="2" id="KW-1185">Reference proteome</keyword>
<sequence>MSLASNARVGMAMRFHVAVDGIDLGGWRSCKGLSVTFETDAFVDGGNYESKTYLPKCLDYPPVTLQRAMTSADSSRVQEWLAGLVDDWMNGYGVHKGGTARITLLDAKGEKVSSWSLRNVLPKSWRGPELDAKGSEVAIEQLELLHQGFL</sequence>
<dbReference type="PANTHER" id="PTHR38009">
    <property type="entry name" value="CONSERVED HYPOTHETICAL PHAGE TAIL PROTEIN"/>
    <property type="match status" value="1"/>
</dbReference>
<dbReference type="NCBIfam" id="TIGR02241">
    <property type="entry name" value="conserved hypothetical phage tail region protein"/>
    <property type="match status" value="1"/>
</dbReference>
<evidence type="ECO:0000313" key="2">
    <source>
        <dbReference type="Proteomes" id="UP001501747"/>
    </source>
</evidence>
<accession>A0ABP7QWE1</accession>
<evidence type="ECO:0000313" key="1">
    <source>
        <dbReference type="EMBL" id="GAA3989021.1"/>
    </source>
</evidence>